<dbReference type="AlphaFoldDB" id="A0A0R1QI95"/>
<dbReference type="OrthoDB" id="1150409at2"/>
<dbReference type="Gene3D" id="1.25.40.10">
    <property type="entry name" value="Tetratricopeptide repeat domain"/>
    <property type="match status" value="1"/>
</dbReference>
<name>A0A0R1QI95_9LACO</name>
<evidence type="ECO:0000313" key="2">
    <source>
        <dbReference type="EMBL" id="KRL44583.1"/>
    </source>
</evidence>
<dbReference type="CDD" id="cd00093">
    <property type="entry name" value="HTH_XRE"/>
    <property type="match status" value="1"/>
</dbReference>
<gene>
    <name evidence="2" type="ORF">FD29_GL002148</name>
</gene>
<dbReference type="SUPFAM" id="SSF48452">
    <property type="entry name" value="TPR-like"/>
    <property type="match status" value="1"/>
</dbReference>
<dbReference type="InterPro" id="IPR053163">
    <property type="entry name" value="HTH-type_regulator_Rgg"/>
</dbReference>
<proteinExistence type="predicted"/>
<dbReference type="GO" id="GO:0003677">
    <property type="term" value="F:DNA binding"/>
    <property type="evidence" value="ECO:0007669"/>
    <property type="project" value="InterPro"/>
</dbReference>
<reference evidence="2 3" key="1">
    <citation type="journal article" date="2015" name="Genome Announc.">
        <title>Expanding the biotechnology potential of lactobacilli through comparative genomics of 213 strains and associated genera.</title>
        <authorList>
            <person name="Sun Z."/>
            <person name="Harris H.M."/>
            <person name="McCann A."/>
            <person name="Guo C."/>
            <person name="Argimon S."/>
            <person name="Zhang W."/>
            <person name="Yang X."/>
            <person name="Jeffery I.B."/>
            <person name="Cooney J.C."/>
            <person name="Kagawa T.F."/>
            <person name="Liu W."/>
            <person name="Song Y."/>
            <person name="Salvetti E."/>
            <person name="Wrobel A."/>
            <person name="Rasinkangas P."/>
            <person name="Parkhill J."/>
            <person name="Rea M.C."/>
            <person name="O'Sullivan O."/>
            <person name="Ritari J."/>
            <person name="Douillard F.P."/>
            <person name="Paul Ross R."/>
            <person name="Yang R."/>
            <person name="Briner A.E."/>
            <person name="Felis G.E."/>
            <person name="de Vos W.M."/>
            <person name="Barrangou R."/>
            <person name="Klaenhammer T.R."/>
            <person name="Caufield P.W."/>
            <person name="Cui Y."/>
            <person name="Zhang H."/>
            <person name="O'Toole P.W."/>
        </authorList>
    </citation>
    <scope>NUCLEOTIDE SEQUENCE [LARGE SCALE GENOMIC DNA]</scope>
    <source>
        <strain evidence="2 3">DSM 14500</strain>
    </source>
</reference>
<dbReference type="PANTHER" id="PTHR37038:SF14">
    <property type="entry name" value="TRANSCRIPTIONAL ACTIVATOR"/>
    <property type="match status" value="1"/>
</dbReference>
<protein>
    <recommendedName>
        <fullName evidence="1">HTH cro/C1-type domain-containing protein</fullName>
    </recommendedName>
</protein>
<comment type="caution">
    <text evidence="2">The sequence shown here is derived from an EMBL/GenBank/DDBJ whole genome shotgun (WGS) entry which is preliminary data.</text>
</comment>
<dbReference type="InterPro" id="IPR011990">
    <property type="entry name" value="TPR-like_helical_dom_sf"/>
</dbReference>
<dbReference type="SUPFAM" id="SSF47413">
    <property type="entry name" value="lambda repressor-like DNA-binding domains"/>
    <property type="match status" value="1"/>
</dbReference>
<dbReference type="InterPro" id="IPR001387">
    <property type="entry name" value="Cro/C1-type_HTH"/>
</dbReference>
<dbReference type="SMART" id="SM00530">
    <property type="entry name" value="HTH_XRE"/>
    <property type="match status" value="1"/>
</dbReference>
<dbReference type="RefSeq" id="WP_057887743.1">
    <property type="nucleotide sequence ID" value="NZ_AZEZ01000039.1"/>
</dbReference>
<sequence length="273" mass="31786">MNNLGDILKETRQQKQLSQLEASENICSQSTLSEIEHNKYIPNTELLLNLCQRLCVDFDDLALSTNFKVCKDNYFNQKIHSFYNNRNYRKLQIFLNRPTVLETIQTGKQTQSYYFYLALCSLHLERKYDNAKEYLKLSLASAGHSRKQTTLTRVGNIVLAYVYAQQGLKMSALKQIDLALKGLEKAKYEENLNLVFYLASLSYFQLSEQDSAIQTIENGIHFILQNNSHFMLINSLYLMANVAEVLKRDNEPLQAVKKYDIFNNFMREREKVS</sequence>
<organism evidence="2 3">
    <name type="scientific">Companilactobacillus mindensis DSM 14500</name>
    <dbReference type="NCBI Taxonomy" id="1423770"/>
    <lineage>
        <taxon>Bacteria</taxon>
        <taxon>Bacillati</taxon>
        <taxon>Bacillota</taxon>
        <taxon>Bacilli</taxon>
        <taxon>Lactobacillales</taxon>
        <taxon>Lactobacillaceae</taxon>
        <taxon>Companilactobacillus</taxon>
    </lineage>
</organism>
<dbReference type="Pfam" id="PF01381">
    <property type="entry name" value="HTH_3"/>
    <property type="match status" value="1"/>
</dbReference>
<dbReference type="EMBL" id="AZEZ01000039">
    <property type="protein sequence ID" value="KRL44583.1"/>
    <property type="molecule type" value="Genomic_DNA"/>
</dbReference>
<dbReference type="InterPro" id="IPR010982">
    <property type="entry name" value="Lambda_DNA-bd_dom_sf"/>
</dbReference>
<dbReference type="PATRIC" id="fig|1423770.3.peg.2205"/>
<evidence type="ECO:0000313" key="3">
    <source>
        <dbReference type="Proteomes" id="UP000050872"/>
    </source>
</evidence>
<keyword evidence="3" id="KW-1185">Reference proteome</keyword>
<dbReference type="PROSITE" id="PS50943">
    <property type="entry name" value="HTH_CROC1"/>
    <property type="match status" value="1"/>
</dbReference>
<accession>A0A0R1QI95</accession>
<dbReference type="STRING" id="1423770.FD29_GL002148"/>
<dbReference type="Proteomes" id="UP000050872">
    <property type="component" value="Unassembled WGS sequence"/>
</dbReference>
<feature type="domain" description="HTH cro/C1-type" evidence="1">
    <location>
        <begin position="8"/>
        <end position="61"/>
    </location>
</feature>
<dbReference type="PANTHER" id="PTHR37038">
    <property type="entry name" value="TRANSCRIPTIONAL REGULATOR-RELATED"/>
    <property type="match status" value="1"/>
</dbReference>
<evidence type="ECO:0000259" key="1">
    <source>
        <dbReference type="PROSITE" id="PS50943"/>
    </source>
</evidence>